<evidence type="ECO:0000313" key="2">
    <source>
        <dbReference type="EMBL" id="MBX05676.1"/>
    </source>
</evidence>
<protein>
    <submittedName>
        <fullName evidence="2">Uncharacterized protein</fullName>
    </submittedName>
</protein>
<reference evidence="2" key="1">
    <citation type="submission" date="2018-02" db="EMBL/GenBank/DDBJ databases">
        <title>Rhizophora mucronata_Transcriptome.</title>
        <authorList>
            <person name="Meera S.P."/>
            <person name="Sreeshan A."/>
            <person name="Augustine A."/>
        </authorList>
    </citation>
    <scope>NUCLEOTIDE SEQUENCE</scope>
    <source>
        <tissue evidence="2">Leaf</tissue>
    </source>
</reference>
<name>A0A2P2KIX9_RHIMU</name>
<keyword evidence="1" id="KW-1133">Transmembrane helix</keyword>
<proteinExistence type="predicted"/>
<feature type="transmembrane region" description="Helical" evidence="1">
    <location>
        <begin position="12"/>
        <end position="34"/>
    </location>
</feature>
<dbReference type="EMBL" id="GGEC01025192">
    <property type="protein sequence ID" value="MBX05676.1"/>
    <property type="molecule type" value="Transcribed_RNA"/>
</dbReference>
<organism evidence="2">
    <name type="scientific">Rhizophora mucronata</name>
    <name type="common">Asiatic mangrove</name>
    <dbReference type="NCBI Taxonomy" id="61149"/>
    <lineage>
        <taxon>Eukaryota</taxon>
        <taxon>Viridiplantae</taxon>
        <taxon>Streptophyta</taxon>
        <taxon>Embryophyta</taxon>
        <taxon>Tracheophyta</taxon>
        <taxon>Spermatophyta</taxon>
        <taxon>Magnoliopsida</taxon>
        <taxon>eudicotyledons</taxon>
        <taxon>Gunneridae</taxon>
        <taxon>Pentapetalae</taxon>
        <taxon>rosids</taxon>
        <taxon>fabids</taxon>
        <taxon>Malpighiales</taxon>
        <taxon>Rhizophoraceae</taxon>
        <taxon>Rhizophora</taxon>
    </lineage>
</organism>
<keyword evidence="1" id="KW-0472">Membrane</keyword>
<keyword evidence="1" id="KW-0812">Transmembrane</keyword>
<dbReference type="AlphaFoldDB" id="A0A2P2KIX9"/>
<evidence type="ECO:0000256" key="1">
    <source>
        <dbReference type="SAM" id="Phobius"/>
    </source>
</evidence>
<accession>A0A2P2KIX9</accession>
<sequence>MVLFPYMLLFLMYYNFVGLAINCLYVGMITWWSLFEIMDFKFPSVNPFYCLLIF</sequence>